<evidence type="ECO:0000313" key="8">
    <source>
        <dbReference type="Proteomes" id="UP000567293"/>
    </source>
</evidence>
<reference evidence="7" key="1">
    <citation type="submission" date="2020-06" db="EMBL/GenBank/DDBJ databases">
        <title>Legume-microbial interactions unlock mineral nutrients during tropical forest succession.</title>
        <authorList>
            <person name="Epihov D.Z."/>
        </authorList>
    </citation>
    <scope>NUCLEOTIDE SEQUENCE [LARGE SCALE GENOMIC DNA]</scope>
    <source>
        <strain evidence="7">Pan2503</strain>
    </source>
</reference>
<keyword evidence="5" id="KW-0732">Signal</keyword>
<dbReference type="AlphaFoldDB" id="A0A7V8NTJ8"/>
<name>A0A7V8NTJ8_9BACT</name>
<evidence type="ECO:0000259" key="6">
    <source>
        <dbReference type="PROSITE" id="PS00497"/>
    </source>
</evidence>
<feature type="non-terminal residue" evidence="7">
    <location>
        <position position="180"/>
    </location>
</feature>
<evidence type="ECO:0000256" key="4">
    <source>
        <dbReference type="SAM" id="MobiDB-lite"/>
    </source>
</evidence>
<dbReference type="PANTHER" id="PTHR11474">
    <property type="entry name" value="TYROSINASE FAMILY MEMBER"/>
    <property type="match status" value="1"/>
</dbReference>
<evidence type="ECO:0000256" key="3">
    <source>
        <dbReference type="ARBA" id="ARBA00023008"/>
    </source>
</evidence>
<dbReference type="GO" id="GO:0016491">
    <property type="term" value="F:oxidoreductase activity"/>
    <property type="evidence" value="ECO:0007669"/>
    <property type="project" value="InterPro"/>
</dbReference>
<organism evidence="7 8">
    <name type="scientific">Candidatus Acidiferrum panamense</name>
    <dbReference type="NCBI Taxonomy" id="2741543"/>
    <lineage>
        <taxon>Bacteria</taxon>
        <taxon>Pseudomonadati</taxon>
        <taxon>Acidobacteriota</taxon>
        <taxon>Terriglobia</taxon>
        <taxon>Candidatus Acidiferrales</taxon>
        <taxon>Candidatus Acidiferrum</taxon>
    </lineage>
</organism>
<evidence type="ECO:0000256" key="1">
    <source>
        <dbReference type="ARBA" id="ARBA00009928"/>
    </source>
</evidence>
<feature type="chain" id="PRO_5031266308" evidence="5">
    <location>
        <begin position="41"/>
        <end position="180"/>
    </location>
</feature>
<keyword evidence="3" id="KW-0186">Copper</keyword>
<evidence type="ECO:0000256" key="5">
    <source>
        <dbReference type="SAM" id="SignalP"/>
    </source>
</evidence>
<accession>A0A7V8NTJ8</accession>
<comment type="caution">
    <text evidence="7">The sequence shown here is derived from an EMBL/GenBank/DDBJ whole genome shotgun (WGS) entry which is preliminary data.</text>
</comment>
<dbReference type="Gene3D" id="1.10.1280.10">
    <property type="entry name" value="Di-copper center containing domain from catechol oxidase"/>
    <property type="match status" value="1"/>
</dbReference>
<feature type="domain" description="Tyrosinase copper-binding" evidence="6">
    <location>
        <begin position="116"/>
        <end position="133"/>
    </location>
</feature>
<dbReference type="GO" id="GO:0046872">
    <property type="term" value="F:metal ion binding"/>
    <property type="evidence" value="ECO:0007669"/>
    <property type="project" value="UniProtKB-KW"/>
</dbReference>
<feature type="region of interest" description="Disordered" evidence="4">
    <location>
        <begin position="158"/>
        <end position="180"/>
    </location>
</feature>
<comment type="similarity">
    <text evidence="1">Belongs to the tyrosinase family.</text>
</comment>
<dbReference type="InterPro" id="IPR008922">
    <property type="entry name" value="Di-copper_centre_dom_sf"/>
</dbReference>
<evidence type="ECO:0000313" key="7">
    <source>
        <dbReference type="EMBL" id="MBA0087117.1"/>
    </source>
</evidence>
<protein>
    <submittedName>
        <fullName evidence="7">Tyrosinase family protein</fullName>
    </submittedName>
</protein>
<dbReference type="PROSITE" id="PS00497">
    <property type="entry name" value="TYROSINASE_1"/>
    <property type="match status" value="1"/>
</dbReference>
<dbReference type="Pfam" id="PF00264">
    <property type="entry name" value="Tyrosinase"/>
    <property type="match status" value="1"/>
</dbReference>
<keyword evidence="8" id="KW-1185">Reference proteome</keyword>
<gene>
    <name evidence="7" type="ORF">HRJ53_19205</name>
</gene>
<dbReference type="InterPro" id="IPR050316">
    <property type="entry name" value="Tyrosinase/Hemocyanin"/>
</dbReference>
<evidence type="ECO:0000256" key="2">
    <source>
        <dbReference type="ARBA" id="ARBA00022723"/>
    </source>
</evidence>
<dbReference type="SUPFAM" id="SSF48056">
    <property type="entry name" value="Di-copper centre-containing domain"/>
    <property type="match status" value="1"/>
</dbReference>
<dbReference type="InterPro" id="IPR002227">
    <property type="entry name" value="Tyrosinase_Cu-bd"/>
</dbReference>
<dbReference type="PRINTS" id="PR00092">
    <property type="entry name" value="TYROSINASE"/>
</dbReference>
<dbReference type="Proteomes" id="UP000567293">
    <property type="component" value="Unassembled WGS sequence"/>
</dbReference>
<dbReference type="EMBL" id="JACDQQ010001838">
    <property type="protein sequence ID" value="MBA0087117.1"/>
    <property type="molecule type" value="Genomic_DNA"/>
</dbReference>
<keyword evidence="2" id="KW-0479">Metal-binding</keyword>
<dbReference type="PANTHER" id="PTHR11474:SF126">
    <property type="entry name" value="TYROSINASE-LIKE PROTEIN TYR-1-RELATED"/>
    <property type="match status" value="1"/>
</dbReference>
<sequence length="180" mass="20707">MPVTDLRPKYRNRQHRTFTRRHLVLSVLALSLAVVAMTSAQNSSTAPGGFRVRKSVTALTVGERRDFVEAVLALKRARSPYDQSLTYYDQFVRWHKDRFVCHSADHANAATMMMVHTGPMFLPWHREFLRRFEDALREVSGKNIAVPYWDWTDRESVNPDNPRSAVGSGQSQKFLSLAER</sequence>
<proteinExistence type="inferred from homology"/>
<feature type="signal peptide" evidence="5">
    <location>
        <begin position="1"/>
        <end position="40"/>
    </location>
</feature>